<reference evidence="1" key="1">
    <citation type="submission" date="2020-11" db="EMBL/GenBank/DDBJ databases">
        <authorList>
            <consortium name="DOE Joint Genome Institute"/>
            <person name="Ahrendt S."/>
            <person name="Riley R."/>
            <person name="Andreopoulos W."/>
            <person name="Labutti K."/>
            <person name="Pangilinan J."/>
            <person name="Ruiz-Duenas F.J."/>
            <person name="Barrasa J.M."/>
            <person name="Sanchez-Garcia M."/>
            <person name="Camarero S."/>
            <person name="Miyauchi S."/>
            <person name="Serrano A."/>
            <person name="Linde D."/>
            <person name="Babiker R."/>
            <person name="Drula E."/>
            <person name="Ayuso-Fernandez I."/>
            <person name="Pacheco R."/>
            <person name="Padilla G."/>
            <person name="Ferreira P."/>
            <person name="Barriuso J."/>
            <person name="Kellner H."/>
            <person name="Castanera R."/>
            <person name="Alfaro M."/>
            <person name="Ramirez L."/>
            <person name="Pisabarro A.G."/>
            <person name="Kuo A."/>
            <person name="Tritt A."/>
            <person name="Lipzen A."/>
            <person name="He G."/>
            <person name="Yan M."/>
            <person name="Ng V."/>
            <person name="Cullen D."/>
            <person name="Martin F."/>
            <person name="Rosso M.-N."/>
            <person name="Henrissat B."/>
            <person name="Hibbett D."/>
            <person name="Martinez A.T."/>
            <person name="Grigoriev I.V."/>
        </authorList>
    </citation>
    <scope>NUCLEOTIDE SEQUENCE</scope>
    <source>
        <strain evidence="1">MF-IS2</strain>
    </source>
</reference>
<gene>
    <name evidence="1" type="ORF">P691DRAFT_574389</name>
</gene>
<accession>A0A9P5X200</accession>
<dbReference type="Proteomes" id="UP000807342">
    <property type="component" value="Unassembled WGS sequence"/>
</dbReference>
<name>A0A9P5X200_9AGAR</name>
<sequence>MQATVRRVNVSSLHGVFGFLTSCGVHGRNNLGTPTRGNKELDCVALRCTTNPLSVPLPRSITKSSLDQAQDGTRLPTLRFSSVSRPNRSPPFKIICSRTLVAVPRCCLLGRA</sequence>
<dbReference type="PROSITE" id="PS51257">
    <property type="entry name" value="PROKAR_LIPOPROTEIN"/>
    <property type="match status" value="1"/>
</dbReference>
<protein>
    <submittedName>
        <fullName evidence="1">Uncharacterized protein</fullName>
    </submittedName>
</protein>
<organism evidence="1 2">
    <name type="scientific">Macrolepiota fuliginosa MF-IS2</name>
    <dbReference type="NCBI Taxonomy" id="1400762"/>
    <lineage>
        <taxon>Eukaryota</taxon>
        <taxon>Fungi</taxon>
        <taxon>Dikarya</taxon>
        <taxon>Basidiomycota</taxon>
        <taxon>Agaricomycotina</taxon>
        <taxon>Agaricomycetes</taxon>
        <taxon>Agaricomycetidae</taxon>
        <taxon>Agaricales</taxon>
        <taxon>Agaricineae</taxon>
        <taxon>Agaricaceae</taxon>
        <taxon>Macrolepiota</taxon>
    </lineage>
</organism>
<evidence type="ECO:0000313" key="2">
    <source>
        <dbReference type="Proteomes" id="UP000807342"/>
    </source>
</evidence>
<keyword evidence="2" id="KW-1185">Reference proteome</keyword>
<evidence type="ECO:0000313" key="1">
    <source>
        <dbReference type="EMBL" id="KAF9441436.1"/>
    </source>
</evidence>
<proteinExistence type="predicted"/>
<comment type="caution">
    <text evidence="1">The sequence shown here is derived from an EMBL/GenBank/DDBJ whole genome shotgun (WGS) entry which is preliminary data.</text>
</comment>
<dbReference type="EMBL" id="MU151911">
    <property type="protein sequence ID" value="KAF9441436.1"/>
    <property type="molecule type" value="Genomic_DNA"/>
</dbReference>
<dbReference type="AlphaFoldDB" id="A0A9P5X200"/>